<dbReference type="SFLD" id="SFLDS00005">
    <property type="entry name" value="Isoprenoid_Synthase_Type_I"/>
    <property type="match status" value="1"/>
</dbReference>
<dbReference type="RefSeq" id="WP_194413064.1">
    <property type="nucleotide sequence ID" value="NZ_BAABKZ010000001.1"/>
</dbReference>
<dbReference type="PANTHER" id="PTHR12001:SF69">
    <property type="entry name" value="ALL TRANS-POLYPRENYL-DIPHOSPHATE SYNTHASE PDSS1"/>
    <property type="match status" value="1"/>
</dbReference>
<evidence type="ECO:0000313" key="8">
    <source>
        <dbReference type="Proteomes" id="UP001501407"/>
    </source>
</evidence>
<keyword evidence="8" id="KW-1185">Reference proteome</keyword>
<protein>
    <submittedName>
        <fullName evidence="7">Polyprenyl synthetase family protein</fullName>
    </submittedName>
</protein>
<evidence type="ECO:0000256" key="4">
    <source>
        <dbReference type="ARBA" id="ARBA00022723"/>
    </source>
</evidence>
<evidence type="ECO:0000256" key="1">
    <source>
        <dbReference type="ARBA" id="ARBA00001946"/>
    </source>
</evidence>
<comment type="similarity">
    <text evidence="2 6">Belongs to the FPP/GGPP synthase family.</text>
</comment>
<accession>A0ABP9M4I5</accession>
<dbReference type="InterPro" id="IPR008949">
    <property type="entry name" value="Isoprenoid_synthase_dom_sf"/>
</dbReference>
<reference evidence="8" key="1">
    <citation type="journal article" date="2019" name="Int. J. Syst. Evol. Microbiol.">
        <title>The Global Catalogue of Microorganisms (GCM) 10K type strain sequencing project: providing services to taxonomists for standard genome sequencing and annotation.</title>
        <authorList>
            <consortium name="The Broad Institute Genomics Platform"/>
            <consortium name="The Broad Institute Genome Sequencing Center for Infectious Disease"/>
            <person name="Wu L."/>
            <person name="Ma J."/>
        </authorList>
    </citation>
    <scope>NUCLEOTIDE SEQUENCE [LARGE SCALE GENOMIC DNA]</scope>
    <source>
        <strain evidence="8">JCM 18959</strain>
    </source>
</reference>
<comment type="cofactor">
    <cofactor evidence="1">
        <name>Mg(2+)</name>
        <dbReference type="ChEBI" id="CHEBI:18420"/>
    </cofactor>
</comment>
<dbReference type="EMBL" id="BAABKZ010000001">
    <property type="protein sequence ID" value="GAA5089119.1"/>
    <property type="molecule type" value="Genomic_DNA"/>
</dbReference>
<dbReference type="CDD" id="cd00685">
    <property type="entry name" value="Trans_IPPS_HT"/>
    <property type="match status" value="1"/>
</dbReference>
<dbReference type="SUPFAM" id="SSF48576">
    <property type="entry name" value="Terpenoid synthases"/>
    <property type="match status" value="1"/>
</dbReference>
<evidence type="ECO:0000256" key="2">
    <source>
        <dbReference type="ARBA" id="ARBA00006706"/>
    </source>
</evidence>
<gene>
    <name evidence="7" type="ORF">GCM10025760_12550</name>
</gene>
<keyword evidence="5" id="KW-0460">Magnesium</keyword>
<dbReference type="SFLD" id="SFLDG01017">
    <property type="entry name" value="Polyprenyl_Transferase_Like"/>
    <property type="match status" value="1"/>
</dbReference>
<evidence type="ECO:0000256" key="3">
    <source>
        <dbReference type="ARBA" id="ARBA00022679"/>
    </source>
</evidence>
<proteinExistence type="inferred from homology"/>
<evidence type="ECO:0000256" key="5">
    <source>
        <dbReference type="ARBA" id="ARBA00022842"/>
    </source>
</evidence>
<evidence type="ECO:0000256" key="6">
    <source>
        <dbReference type="RuleBase" id="RU004466"/>
    </source>
</evidence>
<keyword evidence="4" id="KW-0479">Metal-binding</keyword>
<dbReference type="Proteomes" id="UP001501407">
    <property type="component" value="Unassembled WGS sequence"/>
</dbReference>
<dbReference type="InterPro" id="IPR000092">
    <property type="entry name" value="Polyprenyl_synt"/>
</dbReference>
<dbReference type="Pfam" id="PF00348">
    <property type="entry name" value="polyprenyl_synt"/>
    <property type="match status" value="1"/>
</dbReference>
<name>A0ABP9M4I5_9MICO</name>
<comment type="caution">
    <text evidence="7">The sequence shown here is derived from an EMBL/GenBank/DDBJ whole genome shotgun (WGS) entry which is preliminary data.</text>
</comment>
<organism evidence="7 8">
    <name type="scientific">Microbacterium yannicii</name>
    <dbReference type="NCBI Taxonomy" id="671622"/>
    <lineage>
        <taxon>Bacteria</taxon>
        <taxon>Bacillati</taxon>
        <taxon>Actinomycetota</taxon>
        <taxon>Actinomycetes</taxon>
        <taxon>Micrococcales</taxon>
        <taxon>Microbacteriaceae</taxon>
        <taxon>Microbacterium</taxon>
    </lineage>
</organism>
<dbReference type="PANTHER" id="PTHR12001">
    <property type="entry name" value="GERANYLGERANYL PYROPHOSPHATE SYNTHASE"/>
    <property type="match status" value="1"/>
</dbReference>
<dbReference type="Gene3D" id="1.10.600.10">
    <property type="entry name" value="Farnesyl Diphosphate Synthase"/>
    <property type="match status" value="1"/>
</dbReference>
<sequence length="351" mass="37676">MTPTAPGSHIAGKLGLTDRIFAGARSRSLLKTVEAGLKRVDSALERELRVADALADATSRYLYDAGGKRVRPMLALLTAQLGDGATDEVIQAATALEMTHLGSLYHDDVMDAADKRRGVPSAHAVWGNNVAILTGDLLFSRASQIMARHGERAIRLQADTFERLVLGQMHETVGPSESDDRVEFYLNVLSDKTGSLIAAAAQSGVIFSNGPREFEEPMVTFGEKAGVAFQLLDDVIDLSADPDETGKVPGTDLRAGVPTMPYLVLGERKDDASIELRERIDDGVARIADGADPSILDEPLARLRDHEATEATRDLAHAWSSQAIDALEPLPDGAVREALTRFAQAVADRSS</sequence>
<keyword evidence="3 6" id="KW-0808">Transferase</keyword>
<evidence type="ECO:0000313" key="7">
    <source>
        <dbReference type="EMBL" id="GAA5089119.1"/>
    </source>
</evidence>